<name>A0AAV5TC29_9BILA</name>
<accession>A0AAV5TC29</accession>
<feature type="non-terminal residue" evidence="1">
    <location>
        <position position="1"/>
    </location>
</feature>
<dbReference type="AlphaFoldDB" id="A0AAV5TC29"/>
<organism evidence="1 2">
    <name type="scientific">Pristionchus entomophagus</name>
    <dbReference type="NCBI Taxonomy" id="358040"/>
    <lineage>
        <taxon>Eukaryota</taxon>
        <taxon>Metazoa</taxon>
        <taxon>Ecdysozoa</taxon>
        <taxon>Nematoda</taxon>
        <taxon>Chromadorea</taxon>
        <taxon>Rhabditida</taxon>
        <taxon>Rhabditina</taxon>
        <taxon>Diplogasteromorpha</taxon>
        <taxon>Diplogasteroidea</taxon>
        <taxon>Neodiplogasteridae</taxon>
        <taxon>Pristionchus</taxon>
    </lineage>
</organism>
<keyword evidence="2" id="KW-1185">Reference proteome</keyword>
<feature type="non-terminal residue" evidence="1">
    <location>
        <position position="69"/>
    </location>
</feature>
<evidence type="ECO:0000313" key="1">
    <source>
        <dbReference type="EMBL" id="GMS89955.1"/>
    </source>
</evidence>
<reference evidence="1" key="1">
    <citation type="submission" date="2023-10" db="EMBL/GenBank/DDBJ databases">
        <title>Genome assembly of Pristionchus species.</title>
        <authorList>
            <person name="Yoshida K."/>
            <person name="Sommer R.J."/>
        </authorList>
    </citation>
    <scope>NUCLEOTIDE SEQUENCE</scope>
    <source>
        <strain evidence="1">RS0144</strain>
    </source>
</reference>
<evidence type="ECO:0000313" key="2">
    <source>
        <dbReference type="Proteomes" id="UP001432027"/>
    </source>
</evidence>
<dbReference type="Proteomes" id="UP001432027">
    <property type="component" value="Unassembled WGS sequence"/>
</dbReference>
<dbReference type="EMBL" id="BTSX01000003">
    <property type="protein sequence ID" value="GMS89955.1"/>
    <property type="molecule type" value="Genomic_DNA"/>
</dbReference>
<protein>
    <submittedName>
        <fullName evidence="1">Uncharacterized protein</fullName>
    </submittedName>
</protein>
<comment type="caution">
    <text evidence="1">The sequence shown here is derived from an EMBL/GenBank/DDBJ whole genome shotgun (WGS) entry which is preliminary data.</text>
</comment>
<proteinExistence type="predicted"/>
<gene>
    <name evidence="1" type="ORF">PENTCL1PPCAC_12130</name>
</gene>
<sequence>DAWFQLSYCMHVSRRIPYTEFRVVNHLTMAISQTDTWIDALATALRQSLNRNGFTWLNDLNQNMIITTV</sequence>